<keyword evidence="12" id="KW-1185">Reference proteome</keyword>
<feature type="compositionally biased region" description="Basic and acidic residues" evidence="8">
    <location>
        <begin position="1068"/>
        <end position="1089"/>
    </location>
</feature>
<dbReference type="GO" id="GO:0015279">
    <property type="term" value="F:store-operated calcium channel activity"/>
    <property type="evidence" value="ECO:0007669"/>
    <property type="project" value="TreeGrafter"/>
</dbReference>
<dbReference type="GO" id="GO:0005886">
    <property type="term" value="C:plasma membrane"/>
    <property type="evidence" value="ECO:0007669"/>
    <property type="project" value="TreeGrafter"/>
</dbReference>
<feature type="compositionally biased region" description="Polar residues" evidence="8">
    <location>
        <begin position="874"/>
        <end position="892"/>
    </location>
</feature>
<evidence type="ECO:0000256" key="2">
    <source>
        <dbReference type="ARBA" id="ARBA00022448"/>
    </source>
</evidence>
<dbReference type="GO" id="GO:0051480">
    <property type="term" value="P:regulation of cytosolic calcium ion concentration"/>
    <property type="evidence" value="ECO:0007669"/>
    <property type="project" value="TreeGrafter"/>
</dbReference>
<gene>
    <name evidence="11" type="ORF">AFUS01_LOCUS20854</name>
</gene>
<evidence type="ECO:0000256" key="3">
    <source>
        <dbReference type="ARBA" id="ARBA00022692"/>
    </source>
</evidence>
<keyword evidence="4 9" id="KW-1133">Transmembrane helix</keyword>
<feature type="transmembrane region" description="Helical" evidence="9">
    <location>
        <begin position="516"/>
        <end position="534"/>
    </location>
</feature>
<comment type="subcellular location">
    <subcellularLocation>
        <location evidence="1">Membrane</location>
        <topology evidence="1">Multi-pass membrane protein</topology>
    </subcellularLocation>
</comment>
<feature type="compositionally biased region" description="Basic and acidic residues" evidence="8">
    <location>
        <begin position="1"/>
        <end position="15"/>
    </location>
</feature>
<evidence type="ECO:0000256" key="1">
    <source>
        <dbReference type="ARBA" id="ARBA00004141"/>
    </source>
</evidence>
<feature type="compositionally biased region" description="Low complexity" evidence="8">
    <location>
        <begin position="1150"/>
        <end position="1161"/>
    </location>
</feature>
<dbReference type="InterPro" id="IPR005821">
    <property type="entry name" value="Ion_trans_dom"/>
</dbReference>
<feature type="region of interest" description="Disordered" evidence="8">
    <location>
        <begin position="975"/>
        <end position="1169"/>
    </location>
</feature>
<accession>A0A8J2PAG0</accession>
<reference evidence="11" key="1">
    <citation type="submission" date="2021-06" db="EMBL/GenBank/DDBJ databases">
        <authorList>
            <person name="Hodson N. C."/>
            <person name="Mongue J. A."/>
            <person name="Jaron S. K."/>
        </authorList>
    </citation>
    <scope>NUCLEOTIDE SEQUENCE</scope>
</reference>
<comment type="caution">
    <text evidence="11">The sequence shown here is derived from an EMBL/GenBank/DDBJ whole genome shotgun (WGS) entry which is preliminary data.</text>
</comment>
<proteinExistence type="predicted"/>
<evidence type="ECO:0000256" key="7">
    <source>
        <dbReference type="ARBA" id="ARBA00023303"/>
    </source>
</evidence>
<dbReference type="InterPro" id="IPR002153">
    <property type="entry name" value="TRPC_channel"/>
</dbReference>
<dbReference type="Pfam" id="PF00520">
    <property type="entry name" value="Ion_trans"/>
    <property type="match status" value="1"/>
</dbReference>
<feature type="compositionally biased region" description="Polar residues" evidence="8">
    <location>
        <begin position="1042"/>
        <end position="1065"/>
    </location>
</feature>
<feature type="transmembrane region" description="Helical" evidence="9">
    <location>
        <begin position="554"/>
        <end position="574"/>
    </location>
</feature>
<feature type="transmembrane region" description="Helical" evidence="9">
    <location>
        <begin position="694"/>
        <end position="720"/>
    </location>
</feature>
<feature type="compositionally biased region" description="Polar residues" evidence="8">
    <location>
        <begin position="901"/>
        <end position="929"/>
    </location>
</feature>
<dbReference type="EMBL" id="CAJVCH010229041">
    <property type="protein sequence ID" value="CAG7732332.1"/>
    <property type="molecule type" value="Genomic_DNA"/>
</dbReference>
<protein>
    <recommendedName>
        <fullName evidence="10">Ion transport domain-containing protein</fullName>
    </recommendedName>
</protein>
<feature type="domain" description="Ion transport" evidence="10">
    <location>
        <begin position="453"/>
        <end position="721"/>
    </location>
</feature>
<evidence type="ECO:0000256" key="9">
    <source>
        <dbReference type="SAM" id="Phobius"/>
    </source>
</evidence>
<sequence length="1169" mass="132081">MPEANSHDHLDESESHNAPNPTSSPNSQGIINDENENPGTQLGKASRAEFNDSKDTDTDTDIDEIQEPAVLLEMVKLEPDELELFDAVACGDINTVNKLIEDMSFENIQRLSTKYNEERDTLFHVTVRRQDEAMLEFLFFHVPNVDNILYDILMLAISESNVSIVHNILNEIDSNVKLKLERGLLSELPRWDNSQFPVHMTPMMLSGITGNYELITIFGSRGEVIEPSLKNQQRPPTSVARQRRNCCGECFCCCMSEPPESGLFDHLAADYQRLNEYQAKASPEMLCYYANNSSHFDPILKSLEYINELNVIKMVEIEFRDEYEQIITKLKDFAVQLISKCENPLELDLLLSRREGYHGAHDKYPRVIMAIEMGFKEFVAHPHTQGTLYMEWAGDDWYEWRFLTVPEKFRQFIYRTLFLPLYLLFVCGEQGNNHGRLLASPLSRCIYSCISQVFFIGLSMAEQTLELRQPRFRQPPNKYLEITLVIFVAGQIRLLVKQFFTAPKIFFKQAWNWYDCINYGLYCCCFACWGVLYLRDGHESDFFDKYQPAERLNWSYMDVFMVADCFLALGTVMASGKLLRYVQLNSTIGPIQVALGKMIKNISLFIPMFTIVFSSFALAITAIYAPYVTVAQENESQHALGTHMNTLYQMYWGLYGMTDTSSADMGTWLSKNGTQTDPYHYITAELAGKLLFSVYTLLGATILFSSMLVAYMVNTFGAIIEENEMNWKFSRAELWIYFSRSSVMPPPLNLLPTIWDIIHFFKTIREVGKDPHRYFLTCNCAVCLHSATRFTDKERQQQEELYHDFVKTLIRRYFRYQADLESRALASAEETTTLSEDMEELQSMINNVLLRLGHPGGDGHHDGAGGGGGGHSGQIHQNYSFTNRTTQSSSSVLDAKHPGSGSRTGRLQRHSSTGVPGSGTVRDTTSSSKHLAENKSPKAPPSTRTTPSKEDNSKTLEGKPSVVQSAVLKYTQKLSSDLVTPQTSPTKSVRSTAKTGDDKSSGQSSTNLDNNIPKPPAIPPNPPSYPDTKEVKKVFPKPIISSEKSIGNKSLTFKEQGSQKPSHTSMPIERKNFDKHRKDANQKRDEARSAKQIPEGRQSADKPQNYSVNENSEVMTKTTTWKTGTSNLEKPQLSTSSIPRKPPLPPLPSSPSSSADPATSRSVKKKLPK</sequence>
<feature type="compositionally biased region" description="Basic and acidic residues" evidence="8">
    <location>
        <begin position="947"/>
        <end position="957"/>
    </location>
</feature>
<feature type="compositionally biased region" description="Basic and acidic residues" evidence="8">
    <location>
        <begin position="46"/>
        <end position="57"/>
    </location>
</feature>
<feature type="transmembrane region" description="Helical" evidence="9">
    <location>
        <begin position="604"/>
        <end position="627"/>
    </location>
</feature>
<organism evidence="11 12">
    <name type="scientific">Allacma fusca</name>
    <dbReference type="NCBI Taxonomy" id="39272"/>
    <lineage>
        <taxon>Eukaryota</taxon>
        <taxon>Metazoa</taxon>
        <taxon>Ecdysozoa</taxon>
        <taxon>Arthropoda</taxon>
        <taxon>Hexapoda</taxon>
        <taxon>Collembola</taxon>
        <taxon>Symphypleona</taxon>
        <taxon>Sminthuridae</taxon>
        <taxon>Allacma</taxon>
    </lineage>
</organism>
<feature type="compositionally biased region" description="Polar residues" evidence="8">
    <location>
        <begin position="1101"/>
        <end position="1115"/>
    </location>
</feature>
<dbReference type="PANTHER" id="PTHR10117">
    <property type="entry name" value="TRANSIENT RECEPTOR POTENTIAL CHANNEL"/>
    <property type="match status" value="1"/>
</dbReference>
<keyword evidence="5" id="KW-0406">Ion transport</keyword>
<dbReference type="AlphaFoldDB" id="A0A8J2PAG0"/>
<feature type="region of interest" description="Disordered" evidence="8">
    <location>
        <begin position="850"/>
        <end position="961"/>
    </location>
</feature>
<feature type="compositionally biased region" description="Polar residues" evidence="8">
    <location>
        <begin position="1001"/>
        <end position="1010"/>
    </location>
</feature>
<feature type="compositionally biased region" description="Polar residues" evidence="8">
    <location>
        <begin position="975"/>
        <end position="994"/>
    </location>
</feature>
<feature type="compositionally biased region" description="Low complexity" evidence="8">
    <location>
        <begin position="1116"/>
        <end position="1125"/>
    </location>
</feature>
<dbReference type="GO" id="GO:0070679">
    <property type="term" value="F:inositol 1,4,5 trisphosphate binding"/>
    <property type="evidence" value="ECO:0007669"/>
    <property type="project" value="TreeGrafter"/>
</dbReference>
<feature type="compositionally biased region" description="Pro residues" evidence="8">
    <location>
        <begin position="1140"/>
        <end position="1149"/>
    </location>
</feature>
<evidence type="ECO:0000256" key="8">
    <source>
        <dbReference type="SAM" id="MobiDB-lite"/>
    </source>
</evidence>
<evidence type="ECO:0000313" key="11">
    <source>
        <dbReference type="EMBL" id="CAG7732332.1"/>
    </source>
</evidence>
<keyword evidence="6 9" id="KW-0472">Membrane</keyword>
<keyword evidence="7" id="KW-0407">Ion channel</keyword>
<feature type="compositionally biased region" description="Polar residues" evidence="8">
    <location>
        <begin position="16"/>
        <end position="30"/>
    </location>
</feature>
<feature type="region of interest" description="Disordered" evidence="8">
    <location>
        <begin position="1"/>
        <end position="63"/>
    </location>
</feature>
<evidence type="ECO:0000313" key="12">
    <source>
        <dbReference type="Proteomes" id="UP000708208"/>
    </source>
</evidence>
<dbReference type="OrthoDB" id="2373987at2759"/>
<evidence type="ECO:0000256" key="5">
    <source>
        <dbReference type="ARBA" id="ARBA00023065"/>
    </source>
</evidence>
<evidence type="ECO:0000256" key="6">
    <source>
        <dbReference type="ARBA" id="ARBA00023136"/>
    </source>
</evidence>
<name>A0A8J2PAG0_9HEXA</name>
<dbReference type="GO" id="GO:0034703">
    <property type="term" value="C:cation channel complex"/>
    <property type="evidence" value="ECO:0007669"/>
    <property type="project" value="TreeGrafter"/>
</dbReference>
<evidence type="ECO:0000256" key="4">
    <source>
        <dbReference type="ARBA" id="ARBA00022989"/>
    </source>
</evidence>
<keyword evidence="2" id="KW-0813">Transport</keyword>
<dbReference type="PANTHER" id="PTHR10117:SF54">
    <property type="entry name" value="TRANSIENT RECEPTOR POTENTIAL-GAMMA PROTEIN"/>
    <property type="match status" value="1"/>
</dbReference>
<feature type="compositionally biased region" description="Pro residues" evidence="8">
    <location>
        <begin position="1013"/>
        <end position="1025"/>
    </location>
</feature>
<keyword evidence="3 9" id="KW-0812">Transmembrane</keyword>
<feature type="transmembrane region" description="Helical" evidence="9">
    <location>
        <begin position="479"/>
        <end position="496"/>
    </location>
</feature>
<evidence type="ECO:0000259" key="10">
    <source>
        <dbReference type="Pfam" id="PF00520"/>
    </source>
</evidence>
<dbReference type="Proteomes" id="UP000708208">
    <property type="component" value="Unassembled WGS sequence"/>
</dbReference>